<dbReference type="AlphaFoldDB" id="A0A4Y7SB42"/>
<reference evidence="2 3" key="1">
    <citation type="journal article" date="2019" name="Nat. Ecol. Evol.">
        <title>Megaphylogeny resolves global patterns of mushroom evolution.</title>
        <authorList>
            <person name="Varga T."/>
            <person name="Krizsan K."/>
            <person name="Foldi C."/>
            <person name="Dima B."/>
            <person name="Sanchez-Garcia M."/>
            <person name="Sanchez-Ramirez S."/>
            <person name="Szollosi G.J."/>
            <person name="Szarkandi J.G."/>
            <person name="Papp V."/>
            <person name="Albert L."/>
            <person name="Andreopoulos W."/>
            <person name="Angelini C."/>
            <person name="Antonin V."/>
            <person name="Barry K.W."/>
            <person name="Bougher N.L."/>
            <person name="Buchanan P."/>
            <person name="Buyck B."/>
            <person name="Bense V."/>
            <person name="Catcheside P."/>
            <person name="Chovatia M."/>
            <person name="Cooper J."/>
            <person name="Damon W."/>
            <person name="Desjardin D."/>
            <person name="Finy P."/>
            <person name="Geml J."/>
            <person name="Haridas S."/>
            <person name="Hughes K."/>
            <person name="Justo A."/>
            <person name="Karasinski D."/>
            <person name="Kautmanova I."/>
            <person name="Kiss B."/>
            <person name="Kocsube S."/>
            <person name="Kotiranta H."/>
            <person name="LaButti K.M."/>
            <person name="Lechner B.E."/>
            <person name="Liimatainen K."/>
            <person name="Lipzen A."/>
            <person name="Lukacs Z."/>
            <person name="Mihaltcheva S."/>
            <person name="Morgado L.N."/>
            <person name="Niskanen T."/>
            <person name="Noordeloos M.E."/>
            <person name="Ohm R.A."/>
            <person name="Ortiz-Santana B."/>
            <person name="Ovrebo C."/>
            <person name="Racz N."/>
            <person name="Riley R."/>
            <person name="Savchenko A."/>
            <person name="Shiryaev A."/>
            <person name="Soop K."/>
            <person name="Spirin V."/>
            <person name="Szebenyi C."/>
            <person name="Tomsovsky M."/>
            <person name="Tulloss R.E."/>
            <person name="Uehling J."/>
            <person name="Grigoriev I.V."/>
            <person name="Vagvolgyi C."/>
            <person name="Papp T."/>
            <person name="Martin F.M."/>
            <person name="Miettinen O."/>
            <person name="Hibbett D.S."/>
            <person name="Nagy L.G."/>
        </authorList>
    </citation>
    <scope>NUCLEOTIDE SEQUENCE [LARGE SCALE GENOMIC DNA]</scope>
    <source>
        <strain evidence="2 3">FP101781</strain>
    </source>
</reference>
<dbReference type="EMBL" id="QPFP01000219">
    <property type="protein sequence ID" value="TEB18874.1"/>
    <property type="molecule type" value="Genomic_DNA"/>
</dbReference>
<name>A0A4Y7SB42_COPMI</name>
<proteinExistence type="predicted"/>
<keyword evidence="1" id="KW-0472">Membrane</keyword>
<comment type="caution">
    <text evidence="2">The sequence shown here is derived from an EMBL/GenBank/DDBJ whole genome shotgun (WGS) entry which is preliminary data.</text>
</comment>
<keyword evidence="1" id="KW-0812">Transmembrane</keyword>
<sequence length="103" mass="11611">MAAELAYITPNIATIRFSACNKATTWRVKRGAREKSVGSLFGTIFVFLFGSSLLGIMLCRKPLSPFSALHSFCSKIAEGYQQGYAYMRTNIKKIVVFWKYLLN</sequence>
<gene>
    <name evidence="2" type="ORF">FA13DRAFT_1745041</name>
</gene>
<organism evidence="2 3">
    <name type="scientific">Coprinellus micaceus</name>
    <name type="common">Glistening ink-cap mushroom</name>
    <name type="synonym">Coprinus micaceus</name>
    <dbReference type="NCBI Taxonomy" id="71717"/>
    <lineage>
        <taxon>Eukaryota</taxon>
        <taxon>Fungi</taxon>
        <taxon>Dikarya</taxon>
        <taxon>Basidiomycota</taxon>
        <taxon>Agaricomycotina</taxon>
        <taxon>Agaricomycetes</taxon>
        <taxon>Agaricomycetidae</taxon>
        <taxon>Agaricales</taxon>
        <taxon>Agaricineae</taxon>
        <taxon>Psathyrellaceae</taxon>
        <taxon>Coprinellus</taxon>
    </lineage>
</organism>
<evidence type="ECO:0000313" key="3">
    <source>
        <dbReference type="Proteomes" id="UP000298030"/>
    </source>
</evidence>
<evidence type="ECO:0000313" key="2">
    <source>
        <dbReference type="EMBL" id="TEB18874.1"/>
    </source>
</evidence>
<evidence type="ECO:0000256" key="1">
    <source>
        <dbReference type="SAM" id="Phobius"/>
    </source>
</evidence>
<protein>
    <submittedName>
        <fullName evidence="2">Uncharacterized protein</fullName>
    </submittedName>
</protein>
<keyword evidence="1" id="KW-1133">Transmembrane helix</keyword>
<dbReference type="OrthoDB" id="3227921at2759"/>
<accession>A0A4Y7SB42</accession>
<feature type="transmembrane region" description="Helical" evidence="1">
    <location>
        <begin position="37"/>
        <end position="58"/>
    </location>
</feature>
<dbReference type="Proteomes" id="UP000298030">
    <property type="component" value="Unassembled WGS sequence"/>
</dbReference>
<keyword evidence="3" id="KW-1185">Reference proteome</keyword>